<evidence type="ECO:0000313" key="8">
    <source>
        <dbReference type="Proteomes" id="UP000305948"/>
    </source>
</evidence>
<evidence type="ECO:0000259" key="6">
    <source>
        <dbReference type="PROSITE" id="PS50089"/>
    </source>
</evidence>
<feature type="domain" description="RING-type" evidence="6">
    <location>
        <begin position="250"/>
        <end position="297"/>
    </location>
</feature>
<dbReference type="EMBL" id="ML213503">
    <property type="protein sequence ID" value="TFK56457.1"/>
    <property type="molecule type" value="Genomic_DNA"/>
</dbReference>
<evidence type="ECO:0000256" key="3">
    <source>
        <dbReference type="ARBA" id="ARBA00022833"/>
    </source>
</evidence>
<dbReference type="InterPro" id="IPR013083">
    <property type="entry name" value="Znf_RING/FYVE/PHD"/>
</dbReference>
<dbReference type="Pfam" id="PF13639">
    <property type="entry name" value="zf-RING_2"/>
    <property type="match status" value="1"/>
</dbReference>
<dbReference type="Gene3D" id="3.30.40.10">
    <property type="entry name" value="Zinc/RING finger domain, C3HC4 (zinc finger)"/>
    <property type="match status" value="1"/>
</dbReference>
<keyword evidence="8" id="KW-1185">Reference proteome</keyword>
<name>A0A5C3NHS3_9AGAM</name>
<feature type="compositionally biased region" description="Gly residues" evidence="5">
    <location>
        <begin position="336"/>
        <end position="346"/>
    </location>
</feature>
<evidence type="ECO:0000256" key="1">
    <source>
        <dbReference type="ARBA" id="ARBA00022723"/>
    </source>
</evidence>
<reference evidence="7 8" key="1">
    <citation type="journal article" date="2019" name="Nat. Ecol. Evol.">
        <title>Megaphylogeny resolves global patterns of mushroom evolution.</title>
        <authorList>
            <person name="Varga T."/>
            <person name="Krizsan K."/>
            <person name="Foldi C."/>
            <person name="Dima B."/>
            <person name="Sanchez-Garcia M."/>
            <person name="Sanchez-Ramirez S."/>
            <person name="Szollosi G.J."/>
            <person name="Szarkandi J.G."/>
            <person name="Papp V."/>
            <person name="Albert L."/>
            <person name="Andreopoulos W."/>
            <person name="Angelini C."/>
            <person name="Antonin V."/>
            <person name="Barry K.W."/>
            <person name="Bougher N.L."/>
            <person name="Buchanan P."/>
            <person name="Buyck B."/>
            <person name="Bense V."/>
            <person name="Catcheside P."/>
            <person name="Chovatia M."/>
            <person name="Cooper J."/>
            <person name="Damon W."/>
            <person name="Desjardin D."/>
            <person name="Finy P."/>
            <person name="Geml J."/>
            <person name="Haridas S."/>
            <person name="Hughes K."/>
            <person name="Justo A."/>
            <person name="Karasinski D."/>
            <person name="Kautmanova I."/>
            <person name="Kiss B."/>
            <person name="Kocsube S."/>
            <person name="Kotiranta H."/>
            <person name="LaButti K.M."/>
            <person name="Lechner B.E."/>
            <person name="Liimatainen K."/>
            <person name="Lipzen A."/>
            <person name="Lukacs Z."/>
            <person name="Mihaltcheva S."/>
            <person name="Morgado L.N."/>
            <person name="Niskanen T."/>
            <person name="Noordeloos M.E."/>
            <person name="Ohm R.A."/>
            <person name="Ortiz-Santana B."/>
            <person name="Ovrebo C."/>
            <person name="Racz N."/>
            <person name="Riley R."/>
            <person name="Savchenko A."/>
            <person name="Shiryaev A."/>
            <person name="Soop K."/>
            <person name="Spirin V."/>
            <person name="Szebenyi C."/>
            <person name="Tomsovsky M."/>
            <person name="Tulloss R.E."/>
            <person name="Uehling J."/>
            <person name="Grigoriev I.V."/>
            <person name="Vagvolgyi C."/>
            <person name="Papp T."/>
            <person name="Martin F.M."/>
            <person name="Miettinen O."/>
            <person name="Hibbett D.S."/>
            <person name="Nagy L.G."/>
        </authorList>
    </citation>
    <scope>NUCLEOTIDE SEQUENCE [LARGE SCALE GENOMIC DNA]</scope>
    <source>
        <strain evidence="7 8">OMC1185</strain>
    </source>
</reference>
<dbReference type="GO" id="GO:0061630">
    <property type="term" value="F:ubiquitin protein ligase activity"/>
    <property type="evidence" value="ECO:0007669"/>
    <property type="project" value="TreeGrafter"/>
</dbReference>
<accession>A0A5C3NHS3</accession>
<keyword evidence="2 4" id="KW-0863">Zinc-finger</keyword>
<dbReference type="GO" id="GO:0016567">
    <property type="term" value="P:protein ubiquitination"/>
    <property type="evidence" value="ECO:0007669"/>
    <property type="project" value="TreeGrafter"/>
</dbReference>
<dbReference type="InterPro" id="IPR001841">
    <property type="entry name" value="Znf_RING"/>
</dbReference>
<dbReference type="AlphaFoldDB" id="A0A5C3NHS3"/>
<feature type="region of interest" description="Disordered" evidence="5">
    <location>
        <begin position="304"/>
        <end position="407"/>
    </location>
</feature>
<feature type="compositionally biased region" description="Low complexity" evidence="5">
    <location>
        <begin position="379"/>
        <end position="390"/>
    </location>
</feature>
<feature type="compositionally biased region" description="Low complexity" evidence="5">
    <location>
        <begin position="347"/>
        <end position="366"/>
    </location>
</feature>
<evidence type="ECO:0000313" key="7">
    <source>
        <dbReference type="EMBL" id="TFK56457.1"/>
    </source>
</evidence>
<organism evidence="7 8">
    <name type="scientific">Heliocybe sulcata</name>
    <dbReference type="NCBI Taxonomy" id="5364"/>
    <lineage>
        <taxon>Eukaryota</taxon>
        <taxon>Fungi</taxon>
        <taxon>Dikarya</taxon>
        <taxon>Basidiomycota</taxon>
        <taxon>Agaricomycotina</taxon>
        <taxon>Agaricomycetes</taxon>
        <taxon>Gloeophyllales</taxon>
        <taxon>Gloeophyllaceae</taxon>
        <taxon>Heliocybe</taxon>
    </lineage>
</organism>
<evidence type="ECO:0000256" key="5">
    <source>
        <dbReference type="SAM" id="MobiDB-lite"/>
    </source>
</evidence>
<dbReference type="GO" id="GO:0008270">
    <property type="term" value="F:zinc ion binding"/>
    <property type="evidence" value="ECO:0007669"/>
    <property type="project" value="UniProtKB-KW"/>
</dbReference>
<dbReference type="OrthoDB" id="8062037at2759"/>
<dbReference type="GO" id="GO:0005737">
    <property type="term" value="C:cytoplasm"/>
    <property type="evidence" value="ECO:0007669"/>
    <property type="project" value="TreeGrafter"/>
</dbReference>
<feature type="region of interest" description="Disordered" evidence="5">
    <location>
        <begin position="121"/>
        <end position="146"/>
    </location>
</feature>
<keyword evidence="1" id="KW-0479">Metal-binding</keyword>
<protein>
    <recommendedName>
        <fullName evidence="6">RING-type domain-containing protein</fullName>
    </recommendedName>
</protein>
<dbReference type="SMART" id="SM00184">
    <property type="entry name" value="RING"/>
    <property type="match status" value="1"/>
</dbReference>
<feature type="compositionally biased region" description="Low complexity" evidence="5">
    <location>
        <begin position="316"/>
        <end position="335"/>
    </location>
</feature>
<dbReference type="SUPFAM" id="SSF57850">
    <property type="entry name" value="RING/U-box"/>
    <property type="match status" value="1"/>
</dbReference>
<dbReference type="PANTHER" id="PTHR15710">
    <property type="entry name" value="E3 UBIQUITIN-PROTEIN LIGASE PRAJA"/>
    <property type="match status" value="1"/>
</dbReference>
<dbReference type="STRING" id="5364.A0A5C3NHS3"/>
<evidence type="ECO:0000256" key="4">
    <source>
        <dbReference type="PROSITE-ProRule" id="PRU00175"/>
    </source>
</evidence>
<dbReference type="PROSITE" id="PS50089">
    <property type="entry name" value="ZF_RING_2"/>
    <property type="match status" value="1"/>
</dbReference>
<dbReference type="PANTHER" id="PTHR15710:SF243">
    <property type="entry name" value="E3 UBIQUITIN-PROTEIN LIGASE PRAJA-2 ISOFORM X1"/>
    <property type="match status" value="1"/>
</dbReference>
<proteinExistence type="predicted"/>
<evidence type="ECO:0000256" key="2">
    <source>
        <dbReference type="ARBA" id="ARBA00022771"/>
    </source>
</evidence>
<keyword evidence="3" id="KW-0862">Zinc</keyword>
<sequence>MSSREPMWYCHECHAEMRPLMAPDPHCASCHGTFVEKIENPQDDPREFTGHGPLGDDAAPEFDQFLMGLHRLLAHPGPRSPAPRPSSPGIGGGIRFEMTRNRPGAGGGTFVLGGPNTLGRAPGERDGVPAPGSSMFTRRNSGDRDPENAIAGNLMMQYLISMLGQRPGTRGPGTGAGADPLGGLFGPMLGGAEEGRWGDYVFSQDALDQIMSQLMENSNAHRPVPASDEVVNKLPKEILEDGSPLLEKDCAVCKEQFKLGTEDPDEQIVVTLPCKHPFHEPCIMPWLKSSGTCPVCRYQLVPQPSQEHGGPGAPPAGGSSRPGSPSNGNNRPRSPGAGGNGGGGGLLSTLLGHFGSGSGHSRSGLNASTNNRQGESGHSRSGSNASASNRQGESEAHIPGSWSEPVD</sequence>
<dbReference type="Proteomes" id="UP000305948">
    <property type="component" value="Unassembled WGS sequence"/>
</dbReference>
<gene>
    <name evidence="7" type="ORF">OE88DRAFT_1729954</name>
</gene>